<dbReference type="Proteomes" id="UP001430953">
    <property type="component" value="Unassembled WGS sequence"/>
</dbReference>
<organism evidence="1 2">
    <name type="scientific">Cardiocondyla obscurior</name>
    <dbReference type="NCBI Taxonomy" id="286306"/>
    <lineage>
        <taxon>Eukaryota</taxon>
        <taxon>Metazoa</taxon>
        <taxon>Ecdysozoa</taxon>
        <taxon>Arthropoda</taxon>
        <taxon>Hexapoda</taxon>
        <taxon>Insecta</taxon>
        <taxon>Pterygota</taxon>
        <taxon>Neoptera</taxon>
        <taxon>Endopterygota</taxon>
        <taxon>Hymenoptera</taxon>
        <taxon>Apocrita</taxon>
        <taxon>Aculeata</taxon>
        <taxon>Formicoidea</taxon>
        <taxon>Formicidae</taxon>
        <taxon>Myrmicinae</taxon>
        <taxon>Cardiocondyla</taxon>
    </lineage>
</organism>
<name>A0AAW2FES3_9HYME</name>
<protein>
    <submittedName>
        <fullName evidence="1">Uncharacterized protein</fullName>
    </submittedName>
</protein>
<reference evidence="1 2" key="1">
    <citation type="submission" date="2023-03" db="EMBL/GenBank/DDBJ databases">
        <title>High recombination rates correlate with genetic variation in Cardiocondyla obscurior ants.</title>
        <authorList>
            <person name="Errbii M."/>
        </authorList>
    </citation>
    <scope>NUCLEOTIDE SEQUENCE [LARGE SCALE GENOMIC DNA]</scope>
    <source>
        <strain evidence="1">Alpha-2009</strain>
        <tissue evidence="1">Whole body</tissue>
    </source>
</reference>
<keyword evidence="2" id="KW-1185">Reference proteome</keyword>
<comment type="caution">
    <text evidence="1">The sequence shown here is derived from an EMBL/GenBank/DDBJ whole genome shotgun (WGS) entry which is preliminary data.</text>
</comment>
<gene>
    <name evidence="1" type="ORF">PUN28_011606</name>
</gene>
<sequence length="121" mass="13635">MRVSHSSPFSIGFINCVHAHSRVIRLWRLTAIISSGNRSAVVMYAAIVMHTRSASTNTIMSNVVAYGINCGYHKCKCHRGMRSNENATELKKKKNAMNSRKSISQLTRPRAYRFKCASQIM</sequence>
<dbReference type="EMBL" id="JADYXP020000011">
    <property type="protein sequence ID" value="KAL0114456.1"/>
    <property type="molecule type" value="Genomic_DNA"/>
</dbReference>
<evidence type="ECO:0000313" key="1">
    <source>
        <dbReference type="EMBL" id="KAL0114456.1"/>
    </source>
</evidence>
<dbReference type="AlphaFoldDB" id="A0AAW2FES3"/>
<accession>A0AAW2FES3</accession>
<proteinExistence type="predicted"/>
<evidence type="ECO:0000313" key="2">
    <source>
        <dbReference type="Proteomes" id="UP001430953"/>
    </source>
</evidence>